<dbReference type="Pfam" id="PF20478">
    <property type="entry name" value="P2RX7_C"/>
    <property type="match status" value="1"/>
</dbReference>
<gene>
    <name evidence="3 4" type="primary">LOC121401656</name>
</gene>
<dbReference type="GeneID" id="121401656"/>
<protein>
    <submittedName>
        <fullName evidence="3 4">P2X purinoceptor 7-like isoform X1</fullName>
    </submittedName>
</protein>
<feature type="domain" description="P2X purinoreceptor 7 intracellular" evidence="1">
    <location>
        <begin position="68"/>
        <end position="197"/>
    </location>
</feature>
<reference evidence="3 4" key="1">
    <citation type="submission" date="2025-04" db="UniProtKB">
        <authorList>
            <consortium name="RefSeq"/>
        </authorList>
    </citation>
    <scope>IDENTIFICATION</scope>
    <source>
        <strain evidence="3 4">J_2021</strain>
        <tissue evidence="3 4">Erythrocytes</tissue>
    </source>
</reference>
<keyword evidence="2" id="KW-1185">Reference proteome</keyword>
<dbReference type="RefSeq" id="XP_041443275.1">
    <property type="nucleotide sequence ID" value="XM_041587341.1"/>
</dbReference>
<evidence type="ECO:0000313" key="4">
    <source>
        <dbReference type="RefSeq" id="XP_041443281.1"/>
    </source>
</evidence>
<dbReference type="KEGG" id="xla:121401656"/>
<dbReference type="RefSeq" id="XP_041443281.1">
    <property type="nucleotide sequence ID" value="XM_041587347.1"/>
</dbReference>
<dbReference type="PANTHER" id="PTHR36981">
    <property type="entry name" value="ZGC:195170"/>
    <property type="match status" value="1"/>
</dbReference>
<dbReference type="OrthoDB" id="9898708at2759"/>
<evidence type="ECO:0000259" key="1">
    <source>
        <dbReference type="Pfam" id="PF20478"/>
    </source>
</evidence>
<evidence type="ECO:0000313" key="2">
    <source>
        <dbReference type="Proteomes" id="UP000186698"/>
    </source>
</evidence>
<organism evidence="2 3">
    <name type="scientific">Xenopus laevis</name>
    <name type="common">African clawed frog</name>
    <dbReference type="NCBI Taxonomy" id="8355"/>
    <lineage>
        <taxon>Eukaryota</taxon>
        <taxon>Metazoa</taxon>
        <taxon>Chordata</taxon>
        <taxon>Craniata</taxon>
        <taxon>Vertebrata</taxon>
        <taxon>Euteleostomi</taxon>
        <taxon>Amphibia</taxon>
        <taxon>Batrachia</taxon>
        <taxon>Anura</taxon>
        <taxon>Pipoidea</taxon>
        <taxon>Pipidae</taxon>
        <taxon>Xenopodinae</taxon>
        <taxon>Xenopus</taxon>
        <taxon>Xenopus</taxon>
    </lineage>
</organism>
<dbReference type="InterPro" id="IPR046815">
    <property type="entry name" value="P2RX7_C"/>
</dbReference>
<dbReference type="PANTHER" id="PTHR36981:SF13">
    <property type="entry name" value="P2X PURINOCEPTOR 7-LIKE ISOFORM X1"/>
    <property type="match status" value="1"/>
</dbReference>
<proteinExistence type="predicted"/>
<sequence length="211" mass="24287">MSTEGAELTTTSSEEDRYLHLLQRMRNRPEVTNLRDCFPYNPSVSTIQNTGSLPDTEQDDSFVYIENAERLGNTNWCLCGHCKPMPSIMESICCHDEPAIYANLPTEDGCIIHGDKFKTEFLVKERADWAYKITNFKLQKQPKEDKYMRGLRQATYRSFSVWIYGYLGTGVRKVIPSCAVHAIRDAYPDPNGKYVGFLNAYDYPAEFMIDY</sequence>
<dbReference type="Proteomes" id="UP000186698">
    <property type="component" value="Chromosome 1L"/>
</dbReference>
<name>A0A8J1MQE8_XENLA</name>
<dbReference type="AlphaFoldDB" id="A0A8J1MQE8"/>
<accession>A0A8J1MQE8</accession>
<evidence type="ECO:0000313" key="3">
    <source>
        <dbReference type="RefSeq" id="XP_041443275.1"/>
    </source>
</evidence>